<dbReference type="SUPFAM" id="SSF50891">
    <property type="entry name" value="Cyclophilin-like"/>
    <property type="match status" value="1"/>
</dbReference>
<accession>M7P1E8</accession>
<keyword evidence="6" id="KW-1185">Reference proteome</keyword>
<dbReference type="Pfam" id="PF02682">
    <property type="entry name" value="CT_C_D"/>
    <property type="match status" value="1"/>
</dbReference>
<keyword evidence="3" id="KW-0067">ATP-binding</keyword>
<keyword evidence="2 5" id="KW-0378">Hydrolase</keyword>
<dbReference type="Gene3D" id="3.30.1360.40">
    <property type="match status" value="1"/>
</dbReference>
<dbReference type="SMART" id="SM00796">
    <property type="entry name" value="AHS1"/>
    <property type="match status" value="1"/>
</dbReference>
<organism evidence="5 6">
    <name type="scientific">Methylophaga lonarensis MPL</name>
    <dbReference type="NCBI Taxonomy" id="1286106"/>
    <lineage>
        <taxon>Bacteria</taxon>
        <taxon>Pseudomonadati</taxon>
        <taxon>Pseudomonadota</taxon>
        <taxon>Gammaproteobacteria</taxon>
        <taxon>Thiotrichales</taxon>
        <taxon>Piscirickettsiaceae</taxon>
        <taxon>Methylophaga</taxon>
    </lineage>
</organism>
<evidence type="ECO:0000256" key="1">
    <source>
        <dbReference type="ARBA" id="ARBA00022741"/>
    </source>
</evidence>
<dbReference type="InterPro" id="IPR029000">
    <property type="entry name" value="Cyclophilin-like_dom_sf"/>
</dbReference>
<protein>
    <submittedName>
        <fullName evidence="5">Allophanate hydrolase 2 subunit 1</fullName>
    </submittedName>
</protein>
<evidence type="ECO:0000313" key="6">
    <source>
        <dbReference type="Proteomes" id="UP000012019"/>
    </source>
</evidence>
<keyword evidence="1" id="KW-0547">Nucleotide-binding</keyword>
<dbReference type="AlphaFoldDB" id="M7P1E8"/>
<name>M7P1E8_9GAMM</name>
<dbReference type="Gene3D" id="2.40.100.10">
    <property type="entry name" value="Cyclophilin-like"/>
    <property type="match status" value="1"/>
</dbReference>
<dbReference type="GO" id="GO:0016787">
    <property type="term" value="F:hydrolase activity"/>
    <property type="evidence" value="ECO:0007669"/>
    <property type="project" value="UniProtKB-KW"/>
</dbReference>
<dbReference type="OrthoDB" id="9778567at2"/>
<evidence type="ECO:0000256" key="2">
    <source>
        <dbReference type="ARBA" id="ARBA00022801"/>
    </source>
</evidence>
<dbReference type="eggNOG" id="COG2049">
    <property type="taxonomic scope" value="Bacteria"/>
</dbReference>
<feature type="domain" description="Carboxyltransferase" evidence="4">
    <location>
        <begin position="5"/>
        <end position="206"/>
    </location>
</feature>
<gene>
    <name evidence="5" type="ORF">MPL1_05994</name>
</gene>
<dbReference type="PANTHER" id="PTHR34698">
    <property type="entry name" value="5-OXOPROLINASE SUBUNIT B"/>
    <property type="match status" value="1"/>
</dbReference>
<dbReference type="GO" id="GO:0005524">
    <property type="term" value="F:ATP binding"/>
    <property type="evidence" value="ECO:0007669"/>
    <property type="project" value="UniProtKB-KW"/>
</dbReference>
<comment type="caution">
    <text evidence="5">The sequence shown here is derived from an EMBL/GenBank/DDBJ whole genome shotgun (WGS) entry which is preliminary data.</text>
</comment>
<dbReference type="InterPro" id="IPR003833">
    <property type="entry name" value="CT_C_D"/>
</dbReference>
<dbReference type="NCBIfam" id="TIGR00370">
    <property type="entry name" value="5-oxoprolinase subunit PxpB"/>
    <property type="match status" value="1"/>
</dbReference>
<evidence type="ECO:0000313" key="5">
    <source>
        <dbReference type="EMBL" id="EMR13301.1"/>
    </source>
</evidence>
<dbReference type="InterPro" id="IPR010016">
    <property type="entry name" value="PxpB"/>
</dbReference>
<reference evidence="5 6" key="1">
    <citation type="journal article" date="2013" name="Genome Announc.">
        <title>Draft Genome Sequence of Methylophaga lonarensis MPLT, a Haloalkaliphilic (Non-Methane-Utilizing) Methylotroph.</title>
        <authorList>
            <person name="Shetty S.A."/>
            <person name="Marathe N.P."/>
            <person name="Munot H."/>
            <person name="Antony C.P."/>
            <person name="Dhotre D.P."/>
            <person name="Murrell J.C."/>
            <person name="Shouche Y.S."/>
        </authorList>
    </citation>
    <scope>NUCLEOTIDE SEQUENCE [LARGE SCALE GENOMIC DNA]</scope>
    <source>
        <strain evidence="5 6">MPL</strain>
    </source>
</reference>
<dbReference type="EMBL" id="APHR01000028">
    <property type="protein sequence ID" value="EMR13301.1"/>
    <property type="molecule type" value="Genomic_DNA"/>
</dbReference>
<dbReference type="Proteomes" id="UP000012019">
    <property type="component" value="Unassembled WGS sequence"/>
</dbReference>
<dbReference type="PANTHER" id="PTHR34698:SF2">
    <property type="entry name" value="5-OXOPROLINASE SUBUNIT B"/>
    <property type="match status" value="1"/>
</dbReference>
<dbReference type="PATRIC" id="fig|1286106.3.peg.1207"/>
<evidence type="ECO:0000256" key="3">
    <source>
        <dbReference type="ARBA" id="ARBA00022840"/>
    </source>
</evidence>
<dbReference type="STRING" id="1286106.MPL1_05994"/>
<dbReference type="SUPFAM" id="SSF160467">
    <property type="entry name" value="PH0987 N-terminal domain-like"/>
    <property type="match status" value="1"/>
</dbReference>
<evidence type="ECO:0000259" key="4">
    <source>
        <dbReference type="SMART" id="SM00796"/>
    </source>
</evidence>
<sequence>MKAIWHIEPAGLDAVLIRFGEQIQLDLVPTITAASQCLQRALGQDLRGMVPSYTTLMLFYDLRKHDFASIQTLIAQQLAELIIDNSVTGRLVEIPVWYDPAVGPDLPRVADYHQINIDEVIHRHTANSYQVFAIGFAPGFAYMGHVSQQLATPRLDRPRQRVSAGSVAIADQQTAVYPTETPGGWNILGRTPMPMFDRTHTELCPVKTGDRVQFKPISKQQFLEAGGVLS</sequence>
<dbReference type="RefSeq" id="WP_009726202.1">
    <property type="nucleotide sequence ID" value="NZ_APHR01000028.1"/>
</dbReference>
<proteinExistence type="predicted"/>